<proteinExistence type="predicted"/>
<accession>A0A543A8V3</accession>
<name>A0A543A8V3_9ACTN</name>
<evidence type="ECO:0000313" key="2">
    <source>
        <dbReference type="Proteomes" id="UP000320209"/>
    </source>
</evidence>
<organism evidence="1 2">
    <name type="scientific">Nocardioides albertanoniae</name>
    <dbReference type="NCBI Taxonomy" id="1175486"/>
    <lineage>
        <taxon>Bacteria</taxon>
        <taxon>Bacillati</taxon>
        <taxon>Actinomycetota</taxon>
        <taxon>Actinomycetes</taxon>
        <taxon>Propionibacteriales</taxon>
        <taxon>Nocardioidaceae</taxon>
        <taxon>Nocardioides</taxon>
    </lineage>
</organism>
<evidence type="ECO:0000313" key="1">
    <source>
        <dbReference type="EMBL" id="TQL68916.1"/>
    </source>
</evidence>
<comment type="caution">
    <text evidence="1">The sequence shown here is derived from an EMBL/GenBank/DDBJ whole genome shotgun (WGS) entry which is preliminary data.</text>
</comment>
<dbReference type="AlphaFoldDB" id="A0A543A8V3"/>
<reference evidence="1 2" key="1">
    <citation type="submission" date="2019-06" db="EMBL/GenBank/DDBJ databases">
        <title>Sequencing the genomes of 1000 actinobacteria strains.</title>
        <authorList>
            <person name="Klenk H.-P."/>
        </authorList>
    </citation>
    <scope>NUCLEOTIDE SEQUENCE [LARGE SCALE GENOMIC DNA]</scope>
    <source>
        <strain evidence="1 2">DSM 25218</strain>
    </source>
</reference>
<protein>
    <submittedName>
        <fullName evidence="1">Uncharacterized protein</fullName>
    </submittedName>
</protein>
<sequence>MTSWLQVAQVIASAASTAETTEDSGSSVWDQLGEAGRWVTERLGDAWFWAVELIQDLAHGIIHFFHANPGPAFTLLGALVALSTAWLVHLDRARRESNERIRRLLGDFVAAVQERQDARVTLQKRLDSRARDTDVMDFVNQLKMKSPSPATQALNARVDDAQEAVRRAQGRVGSLLFQLSIAQGKRQKHLVFTAKLLDAAETDLEYANAYNFALSLAVHLFADSWQERRRERAAFRRKYRIVLDDWERHIAERDPVDDLGDEESATAPSAG</sequence>
<keyword evidence="2" id="KW-1185">Reference proteome</keyword>
<gene>
    <name evidence="1" type="ORF">FB381_2817</name>
</gene>
<dbReference type="Proteomes" id="UP000320209">
    <property type="component" value="Unassembled WGS sequence"/>
</dbReference>
<dbReference type="EMBL" id="VFOV01000001">
    <property type="protein sequence ID" value="TQL68916.1"/>
    <property type="molecule type" value="Genomic_DNA"/>
</dbReference>